<organism evidence="1 2">
    <name type="scientific">Enterococcus innesii</name>
    <dbReference type="NCBI Taxonomy" id="2839759"/>
    <lineage>
        <taxon>Bacteria</taxon>
        <taxon>Bacillati</taxon>
        <taxon>Bacillota</taxon>
        <taxon>Bacilli</taxon>
        <taxon>Lactobacillales</taxon>
        <taxon>Enterococcaceae</taxon>
        <taxon>Enterococcus</taxon>
    </lineage>
</organism>
<geneLocation type="plasmid" evidence="1 2">
    <name>pEIDB1</name>
</geneLocation>
<dbReference type="InterPro" id="IPR054275">
    <property type="entry name" value="DUF7006"/>
</dbReference>
<sequence>MKKEITKKEYLDKFRIAIDTVGGERKLLNQYLEKQFLKMEKLTAVISKSNFWQVFPEILGVDAKLTLMSELIQFADLSNEEVIRIVEDDYISYFRELCGYDRNSNTNPSMVFNIL</sequence>
<protein>
    <submittedName>
        <fullName evidence="1">Uncharacterized protein</fullName>
    </submittedName>
</protein>
<evidence type="ECO:0000313" key="1">
    <source>
        <dbReference type="EMBL" id="BDG69744.1"/>
    </source>
</evidence>
<evidence type="ECO:0000313" key="2">
    <source>
        <dbReference type="Proteomes" id="UP000831692"/>
    </source>
</evidence>
<accession>A0ABM7XX32</accession>
<reference evidence="1 2" key="1">
    <citation type="submission" date="2022-03" db="EMBL/GenBank/DDBJ databases">
        <title>Complete genome sequence of Enterococcus innesii DB-1.</title>
        <authorList>
            <person name="Fukuda D."/>
            <person name="Nolasco-Hipolito C."/>
        </authorList>
    </citation>
    <scope>NUCLEOTIDE SEQUENCE [LARGE SCALE GENOMIC DNA]</scope>
    <source>
        <strain evidence="1 2">DB-1</strain>
        <plasmid evidence="1 2">pEIDB1</plasmid>
    </source>
</reference>
<keyword evidence="1" id="KW-0614">Plasmid</keyword>
<proteinExistence type="predicted"/>
<gene>
    <name evidence="1" type="ORF">ENLAB_33080</name>
</gene>
<name>A0ABM7XX32_9ENTE</name>
<keyword evidence="2" id="KW-1185">Reference proteome</keyword>
<dbReference type="Proteomes" id="UP000831692">
    <property type="component" value="Plasmid pEIDB1"/>
</dbReference>
<dbReference type="GeneID" id="83459332"/>
<dbReference type="Pfam" id="PF22652">
    <property type="entry name" value="DUF7006"/>
    <property type="match status" value="1"/>
</dbReference>
<dbReference type="EMBL" id="AP025636">
    <property type="protein sequence ID" value="BDG69744.1"/>
    <property type="molecule type" value="Genomic_DNA"/>
</dbReference>
<dbReference type="RefSeq" id="WP_244353453.1">
    <property type="nucleotide sequence ID" value="NZ_AP025636.1"/>
</dbReference>